<dbReference type="Proteomes" id="UP000887226">
    <property type="component" value="Unassembled WGS sequence"/>
</dbReference>
<dbReference type="AlphaFoldDB" id="A0A9P8CIV2"/>
<accession>A0A9P8CIV2</accession>
<dbReference type="EMBL" id="MU253745">
    <property type="protein sequence ID" value="KAG9248683.1"/>
    <property type="molecule type" value="Genomic_DNA"/>
</dbReference>
<sequence>MSLIFPGGVHVAAPHGLPGFRPRAELTIESVPLIEARNASVPTLNMFIDARDTSFGWAASIVEIKVDQTVLALQCVSAPATTTYDPIEDADKAAISVGCGDHAPIATVTVNPSRYTLSSALLSPEVQFTARETCTLAGTTVATCIATLGASAALYTTMWTTTETIMGTQYHRFNVAITGGTEKAAATDAGFSGLDGSAGSGSGGSGSGNEGPNTGAAAASGYGMSGNGNGTTQQTSDAGGHGSQKTSVVLLMCALAGAIGVAGVAAL</sequence>
<evidence type="ECO:0000256" key="1">
    <source>
        <dbReference type="SAM" id="MobiDB-lite"/>
    </source>
</evidence>
<keyword evidence="3" id="KW-1185">Reference proteome</keyword>
<dbReference type="OrthoDB" id="5242418at2759"/>
<evidence type="ECO:0000313" key="3">
    <source>
        <dbReference type="Proteomes" id="UP000887226"/>
    </source>
</evidence>
<feature type="compositionally biased region" description="Gly residues" evidence="1">
    <location>
        <begin position="197"/>
        <end position="209"/>
    </location>
</feature>
<reference evidence="2" key="1">
    <citation type="journal article" date="2021" name="IMA Fungus">
        <title>Genomic characterization of three marine fungi, including Emericellopsis atlantica sp. nov. with signatures of a generalist lifestyle and marine biomass degradation.</title>
        <authorList>
            <person name="Hagestad O.C."/>
            <person name="Hou L."/>
            <person name="Andersen J.H."/>
            <person name="Hansen E.H."/>
            <person name="Altermark B."/>
            <person name="Li C."/>
            <person name="Kuhnert E."/>
            <person name="Cox R.J."/>
            <person name="Crous P.W."/>
            <person name="Spatafora J.W."/>
            <person name="Lail K."/>
            <person name="Amirebrahimi M."/>
            <person name="Lipzen A."/>
            <person name="Pangilinan J."/>
            <person name="Andreopoulos W."/>
            <person name="Hayes R.D."/>
            <person name="Ng V."/>
            <person name="Grigoriev I.V."/>
            <person name="Jackson S.A."/>
            <person name="Sutton T.D.S."/>
            <person name="Dobson A.D.W."/>
            <person name="Rama T."/>
        </authorList>
    </citation>
    <scope>NUCLEOTIDE SEQUENCE</scope>
    <source>
        <strain evidence="2">TRa3180A</strain>
    </source>
</reference>
<feature type="region of interest" description="Disordered" evidence="1">
    <location>
        <begin position="197"/>
        <end position="241"/>
    </location>
</feature>
<organism evidence="2 3">
    <name type="scientific">Calycina marina</name>
    <dbReference type="NCBI Taxonomy" id="1763456"/>
    <lineage>
        <taxon>Eukaryota</taxon>
        <taxon>Fungi</taxon>
        <taxon>Dikarya</taxon>
        <taxon>Ascomycota</taxon>
        <taxon>Pezizomycotina</taxon>
        <taxon>Leotiomycetes</taxon>
        <taxon>Helotiales</taxon>
        <taxon>Pezizellaceae</taxon>
        <taxon>Calycina</taxon>
    </lineage>
</organism>
<proteinExistence type="predicted"/>
<comment type="caution">
    <text evidence="2">The sequence shown here is derived from an EMBL/GenBank/DDBJ whole genome shotgun (WGS) entry which is preliminary data.</text>
</comment>
<feature type="compositionally biased region" description="Polar residues" evidence="1">
    <location>
        <begin position="231"/>
        <end position="241"/>
    </location>
</feature>
<name>A0A9P8CIV2_9HELO</name>
<evidence type="ECO:0000313" key="2">
    <source>
        <dbReference type="EMBL" id="KAG9248683.1"/>
    </source>
</evidence>
<gene>
    <name evidence="2" type="ORF">BJ878DRAFT_487337</name>
</gene>
<protein>
    <submittedName>
        <fullName evidence="2">Uncharacterized protein</fullName>
    </submittedName>
</protein>